<feature type="region of interest" description="Disordered" evidence="1">
    <location>
        <begin position="472"/>
        <end position="502"/>
    </location>
</feature>
<dbReference type="GO" id="GO:0005524">
    <property type="term" value="F:ATP binding"/>
    <property type="evidence" value="ECO:0007669"/>
    <property type="project" value="InterPro"/>
</dbReference>
<keyword evidence="3" id="KW-0418">Kinase</keyword>
<evidence type="ECO:0000256" key="1">
    <source>
        <dbReference type="SAM" id="MobiDB-lite"/>
    </source>
</evidence>
<feature type="region of interest" description="Disordered" evidence="1">
    <location>
        <begin position="79"/>
        <end position="103"/>
    </location>
</feature>
<dbReference type="GeneID" id="24437191"/>
<dbReference type="RefSeq" id="XP_012652227.1">
    <property type="nucleotide sequence ID" value="XM_012796773.1"/>
</dbReference>
<dbReference type="STRING" id="312017.W7XJ59"/>
<feature type="domain" description="Protein kinase" evidence="2">
    <location>
        <begin position="798"/>
        <end position="1117"/>
    </location>
</feature>
<proteinExistence type="predicted"/>
<dbReference type="SUPFAM" id="SSF56112">
    <property type="entry name" value="Protein kinase-like (PK-like)"/>
    <property type="match status" value="1"/>
</dbReference>
<feature type="compositionally biased region" description="Polar residues" evidence="1">
    <location>
        <begin position="15"/>
        <end position="27"/>
    </location>
</feature>
<keyword evidence="3" id="KW-0808">Transferase</keyword>
<dbReference type="Proteomes" id="UP000009168">
    <property type="component" value="Unassembled WGS sequence"/>
</dbReference>
<feature type="compositionally biased region" description="Polar residues" evidence="1">
    <location>
        <begin position="80"/>
        <end position="103"/>
    </location>
</feature>
<dbReference type="InterPro" id="IPR008271">
    <property type="entry name" value="Ser/Thr_kinase_AS"/>
</dbReference>
<dbReference type="AlphaFoldDB" id="W7XJ59"/>
<dbReference type="Gene3D" id="1.10.510.10">
    <property type="entry name" value="Transferase(Phosphotransferase) domain 1"/>
    <property type="match status" value="1"/>
</dbReference>
<feature type="compositionally biased region" description="Low complexity" evidence="1">
    <location>
        <begin position="1"/>
        <end position="14"/>
    </location>
</feature>
<evidence type="ECO:0000313" key="4">
    <source>
        <dbReference type="Proteomes" id="UP000009168"/>
    </source>
</evidence>
<dbReference type="PROSITE" id="PS50011">
    <property type="entry name" value="PROTEIN_KINASE_DOM"/>
    <property type="match status" value="1"/>
</dbReference>
<evidence type="ECO:0000313" key="3">
    <source>
        <dbReference type="EMBL" id="EWS75236.1"/>
    </source>
</evidence>
<name>W7XJ59_TETTS</name>
<feature type="compositionally biased region" description="Basic and acidic residues" evidence="1">
    <location>
        <begin position="472"/>
        <end position="482"/>
    </location>
</feature>
<accession>W7XJ59</accession>
<dbReference type="PROSITE" id="PS00108">
    <property type="entry name" value="PROTEIN_KINASE_ST"/>
    <property type="match status" value="1"/>
</dbReference>
<reference evidence="4" key="1">
    <citation type="journal article" date="2006" name="PLoS Biol.">
        <title>Macronuclear genome sequence of the ciliate Tetrahymena thermophila, a model eukaryote.</title>
        <authorList>
            <person name="Eisen J.A."/>
            <person name="Coyne R.S."/>
            <person name="Wu M."/>
            <person name="Wu D."/>
            <person name="Thiagarajan M."/>
            <person name="Wortman J.R."/>
            <person name="Badger J.H."/>
            <person name="Ren Q."/>
            <person name="Amedeo P."/>
            <person name="Jones K.M."/>
            <person name="Tallon L.J."/>
            <person name="Delcher A.L."/>
            <person name="Salzberg S.L."/>
            <person name="Silva J.C."/>
            <person name="Haas B.J."/>
            <person name="Majoros W.H."/>
            <person name="Farzad M."/>
            <person name="Carlton J.M."/>
            <person name="Smith R.K. Jr."/>
            <person name="Garg J."/>
            <person name="Pearlman R.E."/>
            <person name="Karrer K.M."/>
            <person name="Sun L."/>
            <person name="Manning G."/>
            <person name="Elde N.C."/>
            <person name="Turkewitz A.P."/>
            <person name="Asai D.J."/>
            <person name="Wilkes D.E."/>
            <person name="Wang Y."/>
            <person name="Cai H."/>
            <person name="Collins K."/>
            <person name="Stewart B.A."/>
            <person name="Lee S.R."/>
            <person name="Wilamowska K."/>
            <person name="Weinberg Z."/>
            <person name="Ruzzo W.L."/>
            <person name="Wloga D."/>
            <person name="Gaertig J."/>
            <person name="Frankel J."/>
            <person name="Tsao C.-C."/>
            <person name="Gorovsky M.A."/>
            <person name="Keeling P.J."/>
            <person name="Waller R.F."/>
            <person name="Patron N.J."/>
            <person name="Cherry J.M."/>
            <person name="Stover N.A."/>
            <person name="Krieger C.J."/>
            <person name="del Toro C."/>
            <person name="Ryder H.F."/>
            <person name="Williamson S.C."/>
            <person name="Barbeau R.A."/>
            <person name="Hamilton E.P."/>
            <person name="Orias E."/>
        </authorList>
    </citation>
    <scope>NUCLEOTIDE SEQUENCE [LARGE SCALE GENOMIC DNA]</scope>
    <source>
        <strain evidence="4">SB210</strain>
    </source>
</reference>
<dbReference type="InParanoid" id="W7XJ59"/>
<dbReference type="GO" id="GO:0004672">
    <property type="term" value="F:protein kinase activity"/>
    <property type="evidence" value="ECO:0007669"/>
    <property type="project" value="InterPro"/>
</dbReference>
<dbReference type="InterPro" id="IPR011009">
    <property type="entry name" value="Kinase-like_dom_sf"/>
</dbReference>
<gene>
    <name evidence="3" type="ORF">TTHERM_000085339</name>
</gene>
<keyword evidence="4" id="KW-1185">Reference proteome</keyword>
<feature type="compositionally biased region" description="Low complexity" evidence="1">
    <location>
        <begin position="124"/>
        <end position="149"/>
    </location>
</feature>
<dbReference type="EMBL" id="GG662749">
    <property type="protein sequence ID" value="EWS75236.1"/>
    <property type="molecule type" value="Genomic_DNA"/>
</dbReference>
<sequence>MQQNQSQNSRQQQNIDTLSQNNGQQEGLQVIGRNFRNQNEQQQGYEEIFNEDDSILFDKQKQQQMQQKRGFQMQKLAQDYYSSSHAPSNQKSQMQKMPPIQSNNFNYIQPQYVQQQGQNQYLQNQQQQQQQFQQPQQQPQQQFKQNQQKNKQEQTNLITAPYFFNANQVPAPPSAFLMPNFNMNQIPTPPSLNLQQNIPQNNSNFLNNSQNQNQNQYQIYAPPQFQQQQQNIPSPPQLPIINTNNNINNNNNLFGFGNNNSNNNNNLLGFGFNNQNQSQNIFNNLQSQNVQFYDKPKVSSLDQQNENKLPAIGGVQRRYQQGVFNQDKVKEGGFQQLTREGYLSQHPIFKKNKNVSSAQSFDEEEQDLSEQDDQKFGTLQQYSLKEKLLQNQSKSQIIIQSPLLNKQTKSKLDLDIQPPIQYRGLETNEIQSDDNLNFDLNINLPSKNQNQFIDVNNSLNFDRNLLVDQRDKSRVRERSRLGEKKKKKEKTKKSETHPAQEGQILQIQSPPQINANPFEITAKEIQMPSQIEFKIRDTLTGQKVLRTMMDIQGESLRTSHCFQAQSFKWTSKIKSFSKTIKKGNQMNDIIQRQKQIQIQNKQNTKMKLNGPLSLIPEFEESEIPQQRLVSKHLQNTDITSNPIYQDENYTINDSGMELKTKINQFGNIFPSVDNFALQMTLFKKKIANLYQNGQTPNIQFYFHSNIDNGSFGKVDLYFFNQSNLNLQEITPIEQPFNSPKYQITSETSNDTQQQGIQISNEMEFDDILPLSSSQQKTDIFLSQKQLSDQSIRSSSNNFSTLESASQLNSQGIFLSSNHREKINFMISSQKREAINILPAAGKKIKKQDEFVRELFIMQTFQSQYMPSLFGQDIDQQILFMEYGLCNLFNLKQDSIKNNYRLSDEFTYQVLLNIINAIESFLSFKDPNSGEHKPIFHSDIKPQNIILTVKKENDLQNAQIQLLLIDYGGASIEIEDYWTYYTPAFVSNKLWSKFVNDQNYQEKLNWEEIRYAEVYAACRSIQYVIVEKDKQRLFKKDSTQLFMKEYWQLYPRTTRLINTIYQLEQKGRIDSKYKGIFNQDEISSIKFINPQKIVFEAQKIFELSKLNNHFNLNLLENI</sequence>
<evidence type="ECO:0000259" key="2">
    <source>
        <dbReference type="PROSITE" id="PS50011"/>
    </source>
</evidence>
<dbReference type="InterPro" id="IPR000719">
    <property type="entry name" value="Prot_kinase_dom"/>
</dbReference>
<feature type="region of interest" description="Disordered" evidence="1">
    <location>
        <begin position="1"/>
        <end position="39"/>
    </location>
</feature>
<feature type="region of interest" description="Disordered" evidence="1">
    <location>
        <begin position="124"/>
        <end position="152"/>
    </location>
</feature>
<dbReference type="KEGG" id="tet:TTHERM_000085339"/>
<dbReference type="OrthoDB" id="326339at2759"/>
<protein>
    <submittedName>
        <fullName evidence="3">Kinase domain protein</fullName>
    </submittedName>
</protein>
<dbReference type="Gene3D" id="3.30.200.20">
    <property type="entry name" value="Phosphorylase Kinase, domain 1"/>
    <property type="match status" value="1"/>
</dbReference>
<organism evidence="3 4">
    <name type="scientific">Tetrahymena thermophila (strain SB210)</name>
    <dbReference type="NCBI Taxonomy" id="312017"/>
    <lineage>
        <taxon>Eukaryota</taxon>
        <taxon>Sar</taxon>
        <taxon>Alveolata</taxon>
        <taxon>Ciliophora</taxon>
        <taxon>Intramacronucleata</taxon>
        <taxon>Oligohymenophorea</taxon>
        <taxon>Hymenostomatida</taxon>
        <taxon>Tetrahymenina</taxon>
        <taxon>Tetrahymenidae</taxon>
        <taxon>Tetrahymena</taxon>
    </lineage>
</organism>